<accession>A0A3P8AUV0</accession>
<dbReference type="OrthoDB" id="418748at2759"/>
<protein>
    <submittedName>
        <fullName evidence="3">tRNA-synt_2 domain-containing protein</fullName>
    </submittedName>
</protein>
<evidence type="ECO:0000313" key="3">
    <source>
        <dbReference type="WBParaSite" id="HPBE_0001918001-mRNA-1"/>
    </source>
</evidence>
<reference evidence="1 2" key="1">
    <citation type="submission" date="2018-11" db="EMBL/GenBank/DDBJ databases">
        <authorList>
            <consortium name="Pathogen Informatics"/>
        </authorList>
    </citation>
    <scope>NUCLEOTIDE SEQUENCE [LARGE SCALE GENOMIC DNA]</scope>
</reference>
<organism evidence="2 3">
    <name type="scientific">Heligmosomoides polygyrus</name>
    <name type="common">Parasitic roundworm</name>
    <dbReference type="NCBI Taxonomy" id="6339"/>
    <lineage>
        <taxon>Eukaryota</taxon>
        <taxon>Metazoa</taxon>
        <taxon>Ecdysozoa</taxon>
        <taxon>Nematoda</taxon>
        <taxon>Chromadorea</taxon>
        <taxon>Rhabditida</taxon>
        <taxon>Rhabditina</taxon>
        <taxon>Rhabditomorpha</taxon>
        <taxon>Strongyloidea</taxon>
        <taxon>Heligmosomidae</taxon>
        <taxon>Heligmosomoides</taxon>
    </lineage>
</organism>
<reference evidence="3" key="2">
    <citation type="submission" date="2019-09" db="UniProtKB">
        <authorList>
            <consortium name="WormBaseParasite"/>
        </authorList>
    </citation>
    <scope>IDENTIFICATION</scope>
</reference>
<proteinExistence type="predicted"/>
<accession>A0A183GAV2</accession>
<gene>
    <name evidence="1" type="ORF">HPBE_LOCUS19180</name>
</gene>
<evidence type="ECO:0000313" key="2">
    <source>
        <dbReference type="Proteomes" id="UP000050761"/>
    </source>
</evidence>
<dbReference type="WBParaSite" id="HPBE_0001918001-mRNA-1">
    <property type="protein sequence ID" value="HPBE_0001918001-mRNA-1"/>
    <property type="gene ID" value="HPBE_0001918001"/>
</dbReference>
<keyword evidence="2" id="KW-1185">Reference proteome</keyword>
<sequence>MDRKMVLNRWRTYFEGVSTVEFAYPDIPSLPTIYGPVQNITVEEIEAALKKMKPGKAKGPDNSAADLWKLVPNEVAGDVLQSGCSEEESA</sequence>
<evidence type="ECO:0000313" key="1">
    <source>
        <dbReference type="EMBL" id="VDP14291.1"/>
    </source>
</evidence>
<dbReference type="Proteomes" id="UP000050761">
    <property type="component" value="Unassembled WGS sequence"/>
</dbReference>
<dbReference type="EMBL" id="UZAH01031187">
    <property type="protein sequence ID" value="VDP14291.1"/>
    <property type="molecule type" value="Genomic_DNA"/>
</dbReference>
<dbReference type="AlphaFoldDB" id="A0A183GAV2"/>
<name>A0A183GAV2_HELPZ</name>